<dbReference type="Proteomes" id="UP001281147">
    <property type="component" value="Unassembled WGS sequence"/>
</dbReference>
<protein>
    <submittedName>
        <fullName evidence="1">Uncharacterized protein</fullName>
    </submittedName>
</protein>
<reference evidence="1" key="1">
    <citation type="submission" date="2023-07" db="EMBL/GenBank/DDBJ databases">
        <title>Black Yeasts Isolated from many extreme environments.</title>
        <authorList>
            <person name="Coleine C."/>
            <person name="Stajich J.E."/>
            <person name="Selbmann L."/>
        </authorList>
    </citation>
    <scope>NUCLEOTIDE SEQUENCE</scope>
    <source>
        <strain evidence="1">CCFEE 5714</strain>
    </source>
</reference>
<dbReference type="EMBL" id="JAUTXU010000329">
    <property type="protein sequence ID" value="KAK3684717.1"/>
    <property type="molecule type" value="Genomic_DNA"/>
</dbReference>
<organism evidence="1 2">
    <name type="scientific">Vermiconidia calcicola</name>
    <dbReference type="NCBI Taxonomy" id="1690605"/>
    <lineage>
        <taxon>Eukaryota</taxon>
        <taxon>Fungi</taxon>
        <taxon>Dikarya</taxon>
        <taxon>Ascomycota</taxon>
        <taxon>Pezizomycotina</taxon>
        <taxon>Dothideomycetes</taxon>
        <taxon>Dothideomycetidae</taxon>
        <taxon>Mycosphaerellales</taxon>
        <taxon>Extremaceae</taxon>
        <taxon>Vermiconidia</taxon>
    </lineage>
</organism>
<sequence>MAAPSRSASPGLIEGSSCPTLSSCDSGGGCGPGTVDGGFSGITSGAVSTATGSSGGSGSSPSDSVSGGNDGNTVTMSNGAMSSPAEYGSATPSASPGGSSALSSIRTTHNNGGASPVSTPAGGSTRTNQNNGGGSPTSPGPNTASTGPVCPDYDGQRYTDEQGSTYNIQCNATYTGTIISSSNSTSGMVKRQAGRMTVESCLEYCDQNPECEAISLDCAGTCTLFGDWKDNAV</sequence>
<comment type="caution">
    <text evidence="1">The sequence shown here is derived from an EMBL/GenBank/DDBJ whole genome shotgun (WGS) entry which is preliminary data.</text>
</comment>
<evidence type="ECO:0000313" key="1">
    <source>
        <dbReference type="EMBL" id="KAK3684717.1"/>
    </source>
</evidence>
<proteinExistence type="predicted"/>
<keyword evidence="2" id="KW-1185">Reference proteome</keyword>
<accession>A0ACC3MDN5</accession>
<gene>
    <name evidence="1" type="ORF">LTR37_020011</name>
</gene>
<name>A0ACC3MDN5_9PEZI</name>
<evidence type="ECO:0000313" key="2">
    <source>
        <dbReference type="Proteomes" id="UP001281147"/>
    </source>
</evidence>